<dbReference type="GO" id="GO:0005886">
    <property type="term" value="C:plasma membrane"/>
    <property type="evidence" value="ECO:0007669"/>
    <property type="project" value="UniProtKB-SubCell"/>
</dbReference>
<comment type="function">
    <text evidence="13">Component of the F(0) channel, it forms part of the peripheral stalk, linking F(1) to F(0).</text>
</comment>
<dbReference type="RefSeq" id="WP_245783870.1">
    <property type="nucleotide sequence ID" value="NZ_FPBV01000005.1"/>
</dbReference>
<comment type="subunit">
    <text evidence="13">F-type ATPases have 2 components, F(1) - the catalytic core - and F(0) - the membrane proton channel. F(1) has five subunits: alpha(3), beta(3), gamma(1), delta(1), epsilon(1). F(0) has three main subunits: a(1), b(2) and c(10-14). The alpha and beta chains form an alternating ring which encloses part of the gamma chain. F(1) is attached to F(0) by a central stalk formed by the gamma and epsilon chains, while a peripheral stalk is formed by the delta and b chains.</text>
</comment>
<dbReference type="GO" id="GO:0045259">
    <property type="term" value="C:proton-transporting ATP synthase complex"/>
    <property type="evidence" value="ECO:0007669"/>
    <property type="project" value="UniProtKB-KW"/>
</dbReference>
<evidence type="ECO:0000256" key="5">
    <source>
        <dbReference type="ARBA" id="ARBA00022692"/>
    </source>
</evidence>
<dbReference type="Proteomes" id="UP000183508">
    <property type="component" value="Unassembled WGS sequence"/>
</dbReference>
<dbReference type="HAMAP" id="MF_01398">
    <property type="entry name" value="ATP_synth_b_bprime"/>
    <property type="match status" value="1"/>
</dbReference>
<evidence type="ECO:0000256" key="10">
    <source>
        <dbReference type="ARBA" id="ARBA00023310"/>
    </source>
</evidence>
<dbReference type="eggNOG" id="COG0711">
    <property type="taxonomic scope" value="Bacteria"/>
</dbReference>
<dbReference type="SUPFAM" id="SSF81573">
    <property type="entry name" value="F1F0 ATP synthase subunit B, membrane domain"/>
    <property type="match status" value="1"/>
</dbReference>
<dbReference type="GO" id="GO:0012505">
    <property type="term" value="C:endomembrane system"/>
    <property type="evidence" value="ECO:0007669"/>
    <property type="project" value="UniProtKB-SubCell"/>
</dbReference>
<dbReference type="EMBL" id="FPBV01000005">
    <property type="protein sequence ID" value="SFU65012.1"/>
    <property type="molecule type" value="Genomic_DNA"/>
</dbReference>
<evidence type="ECO:0000256" key="14">
    <source>
        <dbReference type="RuleBase" id="RU003848"/>
    </source>
</evidence>
<evidence type="ECO:0000313" key="16">
    <source>
        <dbReference type="EMBL" id="SFU65012.1"/>
    </source>
</evidence>
<comment type="subcellular location">
    <subcellularLocation>
        <location evidence="13">Cell membrane</location>
        <topology evidence="13">Single-pass membrane protein</topology>
    </subcellularLocation>
    <subcellularLocation>
        <location evidence="12">Endomembrane system</location>
        <topology evidence="12">Single-pass membrane protein</topology>
    </subcellularLocation>
</comment>
<dbReference type="CDD" id="cd06503">
    <property type="entry name" value="ATP-synt_Fo_b"/>
    <property type="match status" value="1"/>
</dbReference>
<protein>
    <recommendedName>
        <fullName evidence="13">ATP synthase subunit b</fullName>
    </recommendedName>
    <alternativeName>
        <fullName evidence="13">ATP synthase F(0) sector subunit b</fullName>
    </alternativeName>
    <alternativeName>
        <fullName evidence="13">ATPase subunit I</fullName>
    </alternativeName>
    <alternativeName>
        <fullName evidence="13">F-type ATPase subunit b</fullName>
        <shortName evidence="13">F-ATPase subunit b</shortName>
    </alternativeName>
</protein>
<evidence type="ECO:0000256" key="2">
    <source>
        <dbReference type="ARBA" id="ARBA00022448"/>
    </source>
</evidence>
<keyword evidence="5 13" id="KW-0812">Transmembrane</keyword>
<keyword evidence="9 13" id="KW-0472">Membrane</keyword>
<gene>
    <name evidence="13" type="primary">atpF</name>
    <name evidence="16" type="ORF">SAMN05421543_105138</name>
</gene>
<keyword evidence="8 13" id="KW-0406">Ion transport</keyword>
<keyword evidence="7 13" id="KW-1133">Transmembrane helix</keyword>
<feature type="transmembrane region" description="Helical" evidence="13">
    <location>
        <begin position="6"/>
        <end position="28"/>
    </location>
</feature>
<dbReference type="InterPro" id="IPR002146">
    <property type="entry name" value="ATP_synth_b/b'su_bac/chlpt"/>
</dbReference>
<evidence type="ECO:0000256" key="12">
    <source>
        <dbReference type="ARBA" id="ARBA00037847"/>
    </source>
</evidence>
<keyword evidence="4 13" id="KW-0138">CF(0)</keyword>
<dbReference type="Pfam" id="PF00430">
    <property type="entry name" value="ATP-synt_B"/>
    <property type="match status" value="1"/>
</dbReference>
<dbReference type="STRING" id="392015.SAMN05421543_105138"/>
<evidence type="ECO:0000256" key="9">
    <source>
        <dbReference type="ARBA" id="ARBA00023136"/>
    </source>
</evidence>
<keyword evidence="15" id="KW-0175">Coiled coil</keyword>
<keyword evidence="17" id="KW-1185">Reference proteome</keyword>
<keyword evidence="3 13" id="KW-1003">Cell membrane</keyword>
<dbReference type="GO" id="GO:0046961">
    <property type="term" value="F:proton-transporting ATPase activity, rotational mechanism"/>
    <property type="evidence" value="ECO:0007669"/>
    <property type="project" value="TreeGrafter"/>
</dbReference>
<sequence length="163" mass="18770">MSIIDPGTMIVSLLGFLISFWIVKRVAFQPLANMMEQRRKHIEDQIQSAERDRAEAERLLAEQRRLLEQTRNEVRDMLDQARARADEQARQIVEEARAEADRLIAEGRQLIERERAEALAGAMQTLSELTVELTTKLLRGHVTESAHREMVSEAEKHLEELVS</sequence>
<keyword evidence="6 13" id="KW-0375">Hydrogen ion transport</keyword>
<evidence type="ECO:0000256" key="13">
    <source>
        <dbReference type="HAMAP-Rule" id="MF_01398"/>
    </source>
</evidence>
<dbReference type="InterPro" id="IPR050059">
    <property type="entry name" value="ATP_synthase_B_chain"/>
</dbReference>
<keyword evidence="10 13" id="KW-0066">ATP synthesis</keyword>
<dbReference type="InterPro" id="IPR028987">
    <property type="entry name" value="ATP_synth_B-like_membr_sf"/>
</dbReference>
<evidence type="ECO:0000256" key="6">
    <source>
        <dbReference type="ARBA" id="ARBA00022781"/>
    </source>
</evidence>
<evidence type="ECO:0000256" key="3">
    <source>
        <dbReference type="ARBA" id="ARBA00022475"/>
    </source>
</evidence>
<evidence type="ECO:0000256" key="11">
    <source>
        <dbReference type="ARBA" id="ARBA00025198"/>
    </source>
</evidence>
<comment type="function">
    <text evidence="11 13">F(1)F(0) ATP synthase produces ATP from ADP in the presence of a proton or sodium gradient. F-type ATPases consist of two structural domains, F(1) containing the extramembraneous catalytic core and F(0) containing the membrane proton channel, linked together by a central stalk and a peripheral stalk. During catalysis, ATP synthesis in the catalytic domain of F(1) is coupled via a rotary mechanism of the central stalk subunits to proton translocation.</text>
</comment>
<proteinExistence type="inferred from homology"/>
<dbReference type="NCBIfam" id="TIGR01144">
    <property type="entry name" value="ATP_synt_b"/>
    <property type="match status" value="1"/>
</dbReference>
<dbReference type="InterPro" id="IPR005864">
    <property type="entry name" value="ATP_synth_F0_bsu_bac"/>
</dbReference>
<feature type="coiled-coil region" evidence="15">
    <location>
        <begin position="32"/>
        <end position="113"/>
    </location>
</feature>
<dbReference type="GO" id="GO:0046933">
    <property type="term" value="F:proton-transporting ATP synthase activity, rotational mechanism"/>
    <property type="evidence" value="ECO:0007669"/>
    <property type="project" value="UniProtKB-UniRule"/>
</dbReference>
<evidence type="ECO:0000256" key="1">
    <source>
        <dbReference type="ARBA" id="ARBA00005513"/>
    </source>
</evidence>
<evidence type="ECO:0000256" key="7">
    <source>
        <dbReference type="ARBA" id="ARBA00022989"/>
    </source>
</evidence>
<evidence type="ECO:0000256" key="4">
    <source>
        <dbReference type="ARBA" id="ARBA00022547"/>
    </source>
</evidence>
<name>A0A1I7HWA7_9BACL</name>
<accession>A0A1I7HWA7</accession>
<keyword evidence="2 13" id="KW-0813">Transport</keyword>
<dbReference type="PANTHER" id="PTHR33445:SF1">
    <property type="entry name" value="ATP SYNTHASE SUBUNIT B"/>
    <property type="match status" value="1"/>
</dbReference>
<comment type="similarity">
    <text evidence="1 13 14">Belongs to the ATPase B chain family.</text>
</comment>
<evidence type="ECO:0000313" key="17">
    <source>
        <dbReference type="Proteomes" id="UP000183508"/>
    </source>
</evidence>
<evidence type="ECO:0000256" key="15">
    <source>
        <dbReference type="SAM" id="Coils"/>
    </source>
</evidence>
<organism evidence="16 17">
    <name type="scientific">Alicyclobacillus macrosporangiidus</name>
    <dbReference type="NCBI Taxonomy" id="392015"/>
    <lineage>
        <taxon>Bacteria</taxon>
        <taxon>Bacillati</taxon>
        <taxon>Bacillota</taxon>
        <taxon>Bacilli</taxon>
        <taxon>Bacillales</taxon>
        <taxon>Alicyclobacillaceae</taxon>
        <taxon>Alicyclobacillus</taxon>
    </lineage>
</organism>
<dbReference type="AlphaFoldDB" id="A0A1I7HWA7"/>
<reference evidence="17" key="1">
    <citation type="submission" date="2016-10" db="EMBL/GenBank/DDBJ databases">
        <authorList>
            <person name="Varghese N."/>
        </authorList>
    </citation>
    <scope>NUCLEOTIDE SEQUENCE [LARGE SCALE GENOMIC DNA]</scope>
    <source>
        <strain evidence="17">DSM 17980</strain>
    </source>
</reference>
<evidence type="ECO:0000256" key="8">
    <source>
        <dbReference type="ARBA" id="ARBA00023065"/>
    </source>
</evidence>
<dbReference type="PANTHER" id="PTHR33445">
    <property type="entry name" value="ATP SYNTHASE SUBUNIT B', CHLOROPLASTIC"/>
    <property type="match status" value="1"/>
</dbReference>